<sequence>MKGKKSKPYKSVKKHVSGNTKSHRGNKCVHCGWSNHDSKECRFKSAVCHACSVHGHLASICPSKKNKAEKKIFSEHKFLKSDEEVTNEVFLSDSFFYTLDDSYSCRSPDPIKIDLSINSKIYSFELDTG</sequence>
<reference evidence="2" key="2">
    <citation type="submission" date="2014-07" db="EMBL/GenBank/DDBJ databases">
        <authorList>
            <person name="Hull J."/>
        </authorList>
    </citation>
    <scope>NUCLEOTIDE SEQUENCE</scope>
</reference>
<evidence type="ECO:0000313" key="2">
    <source>
        <dbReference type="EMBL" id="JAG04908.1"/>
    </source>
</evidence>
<dbReference type="SUPFAM" id="SSF57756">
    <property type="entry name" value="Retrovirus zinc finger-like domains"/>
    <property type="match status" value="1"/>
</dbReference>
<name>A0A0A9WEG1_LYGHE</name>
<organism evidence="2">
    <name type="scientific">Lygus hesperus</name>
    <name type="common">Western plant bug</name>
    <dbReference type="NCBI Taxonomy" id="30085"/>
    <lineage>
        <taxon>Eukaryota</taxon>
        <taxon>Metazoa</taxon>
        <taxon>Ecdysozoa</taxon>
        <taxon>Arthropoda</taxon>
        <taxon>Hexapoda</taxon>
        <taxon>Insecta</taxon>
        <taxon>Pterygota</taxon>
        <taxon>Neoptera</taxon>
        <taxon>Paraneoptera</taxon>
        <taxon>Hemiptera</taxon>
        <taxon>Heteroptera</taxon>
        <taxon>Panheteroptera</taxon>
        <taxon>Cimicomorpha</taxon>
        <taxon>Miridae</taxon>
        <taxon>Mirini</taxon>
        <taxon>Lygus</taxon>
    </lineage>
</organism>
<accession>A0A0A9WEG1</accession>
<gene>
    <name evidence="2" type="ORF">CM83_103141</name>
</gene>
<dbReference type="Gene3D" id="4.10.60.10">
    <property type="entry name" value="Zinc finger, CCHC-type"/>
    <property type="match status" value="1"/>
</dbReference>
<proteinExistence type="predicted"/>
<dbReference type="InterPro" id="IPR036875">
    <property type="entry name" value="Znf_CCHC_sf"/>
</dbReference>
<dbReference type="GO" id="GO:0003676">
    <property type="term" value="F:nucleic acid binding"/>
    <property type="evidence" value="ECO:0007669"/>
    <property type="project" value="InterPro"/>
</dbReference>
<feature type="non-terminal residue" evidence="2">
    <location>
        <position position="129"/>
    </location>
</feature>
<protein>
    <submittedName>
        <fullName evidence="2">Uncharacterized protein</fullName>
    </submittedName>
</protein>
<dbReference type="AlphaFoldDB" id="A0A0A9WEG1"/>
<reference evidence="2" key="1">
    <citation type="journal article" date="2014" name="PLoS ONE">
        <title>Transcriptome-Based Identification of ABC Transporters in the Western Tarnished Plant Bug Lygus hesperus.</title>
        <authorList>
            <person name="Hull J.J."/>
            <person name="Chaney K."/>
            <person name="Geib S.M."/>
            <person name="Fabrick J.A."/>
            <person name="Brent C.S."/>
            <person name="Walsh D."/>
            <person name="Lavine L.C."/>
        </authorList>
    </citation>
    <scope>NUCLEOTIDE SEQUENCE</scope>
</reference>
<evidence type="ECO:0000256" key="1">
    <source>
        <dbReference type="SAM" id="MobiDB-lite"/>
    </source>
</evidence>
<dbReference type="EMBL" id="GBHO01038696">
    <property type="protein sequence ID" value="JAG04908.1"/>
    <property type="molecule type" value="Transcribed_RNA"/>
</dbReference>
<dbReference type="GO" id="GO:0008270">
    <property type="term" value="F:zinc ion binding"/>
    <property type="evidence" value="ECO:0007669"/>
    <property type="project" value="InterPro"/>
</dbReference>
<feature type="region of interest" description="Disordered" evidence="1">
    <location>
        <begin position="1"/>
        <end position="24"/>
    </location>
</feature>